<dbReference type="GO" id="GO:0008097">
    <property type="term" value="F:5S rRNA binding"/>
    <property type="evidence" value="ECO:0007669"/>
    <property type="project" value="TreeGrafter"/>
</dbReference>
<comment type="similarity">
    <text evidence="1 7">Belongs to the universal ribosomal protein uL18 family.</text>
</comment>
<dbReference type="FunFam" id="3.30.420.100:FF:000001">
    <property type="entry name" value="50S ribosomal protein L18"/>
    <property type="match status" value="1"/>
</dbReference>
<keyword evidence="4 7" id="KW-0689">Ribosomal protein</keyword>
<dbReference type="InterPro" id="IPR005484">
    <property type="entry name" value="Ribosomal_uL18_bac/plant/anim"/>
</dbReference>
<dbReference type="STRING" id="1399147.P618_200586"/>
<dbReference type="RefSeq" id="WP_021827284.1">
    <property type="nucleotide sequence ID" value="NZ_AWTR02000059.1"/>
</dbReference>
<dbReference type="Proteomes" id="UP000019112">
    <property type="component" value="Unassembled WGS sequence"/>
</dbReference>
<dbReference type="eggNOG" id="COG0256">
    <property type="taxonomic scope" value="Bacteria"/>
</dbReference>
<dbReference type="AlphaFoldDB" id="W6TTS5"/>
<dbReference type="SUPFAM" id="SSF53137">
    <property type="entry name" value="Translational machinery components"/>
    <property type="match status" value="1"/>
</dbReference>
<dbReference type="NCBIfam" id="TIGR00060">
    <property type="entry name" value="L18_bact"/>
    <property type="match status" value="1"/>
</dbReference>
<dbReference type="CDD" id="cd00432">
    <property type="entry name" value="Ribosomal_L18_L5e"/>
    <property type="match status" value="1"/>
</dbReference>
<evidence type="ECO:0000256" key="4">
    <source>
        <dbReference type="ARBA" id="ARBA00022980"/>
    </source>
</evidence>
<keyword evidence="9" id="KW-1185">Reference proteome</keyword>
<evidence type="ECO:0000256" key="1">
    <source>
        <dbReference type="ARBA" id="ARBA00007116"/>
    </source>
</evidence>
<reference evidence="8 9" key="1">
    <citation type="journal article" date="2014" name="FEMS Microbiol. Lett.">
        <title>Draft genome sequences of three Holospora species (Holospora obtusa, Holospora undulata, and Holospora elegans), endonuclear symbiotic bacteria of the ciliate Paramecium caudatum.</title>
        <authorList>
            <person name="Dohra H."/>
            <person name="Tanaka K."/>
            <person name="Suzuki T."/>
            <person name="Fujishima M."/>
            <person name="Suzuki H."/>
        </authorList>
    </citation>
    <scope>NUCLEOTIDE SEQUENCE [LARGE SCALE GENOMIC DNA]</scope>
    <source>
        <strain evidence="8 9">F1</strain>
    </source>
</reference>
<dbReference type="PANTHER" id="PTHR12899">
    <property type="entry name" value="39S RIBOSOMAL PROTEIN L18, MITOCHONDRIAL"/>
    <property type="match status" value="1"/>
</dbReference>
<keyword evidence="5 7" id="KW-0687">Ribonucleoprotein</keyword>
<comment type="caution">
    <text evidence="8">The sequence shown here is derived from an EMBL/GenBank/DDBJ whole genome shotgun (WGS) entry which is preliminary data.</text>
</comment>
<dbReference type="GO" id="GO:0022625">
    <property type="term" value="C:cytosolic large ribosomal subunit"/>
    <property type="evidence" value="ECO:0007669"/>
    <property type="project" value="TreeGrafter"/>
</dbReference>
<evidence type="ECO:0000256" key="7">
    <source>
        <dbReference type="HAMAP-Rule" id="MF_01337"/>
    </source>
</evidence>
<evidence type="ECO:0000313" key="8">
    <source>
        <dbReference type="EMBL" id="ETZ07192.1"/>
    </source>
</evidence>
<accession>W6TTS5</accession>
<dbReference type="Pfam" id="PF00861">
    <property type="entry name" value="Ribosomal_L18p"/>
    <property type="match status" value="1"/>
</dbReference>
<evidence type="ECO:0000313" key="9">
    <source>
        <dbReference type="Proteomes" id="UP000019112"/>
    </source>
</evidence>
<comment type="subunit">
    <text evidence="7">Part of the 50S ribosomal subunit; part of the 5S rRNA/L5/L18/L25 subcomplex. Contacts the 5S and 23S rRNAs.</text>
</comment>
<gene>
    <name evidence="7" type="primary">rplR</name>
    <name evidence="8" type="ORF">P618_200586</name>
</gene>
<evidence type="ECO:0000256" key="2">
    <source>
        <dbReference type="ARBA" id="ARBA00022730"/>
    </source>
</evidence>
<sequence>MLYKSSTKERRKHRIREKLKNRKNIFRHRLSVFRSDRYIYAQIIDDVNQCTVVSASSLEKEYRDSFKGNDCKAASWVGECIAKRAVENGLKKVVFDRGCYKFHGRIKSLADSARAFGLEF</sequence>
<dbReference type="Gene3D" id="3.30.420.100">
    <property type="match status" value="1"/>
</dbReference>
<dbReference type="GO" id="GO:0003735">
    <property type="term" value="F:structural constituent of ribosome"/>
    <property type="evidence" value="ECO:0007669"/>
    <property type="project" value="InterPro"/>
</dbReference>
<protein>
    <recommendedName>
        <fullName evidence="6 7">Large ribosomal subunit protein uL18</fullName>
    </recommendedName>
</protein>
<name>W6TTS5_HOLOB</name>
<dbReference type="HAMAP" id="MF_01337_B">
    <property type="entry name" value="Ribosomal_uL18_B"/>
    <property type="match status" value="1"/>
</dbReference>
<evidence type="ECO:0000256" key="5">
    <source>
        <dbReference type="ARBA" id="ARBA00023274"/>
    </source>
</evidence>
<keyword evidence="2 7" id="KW-0699">rRNA-binding</keyword>
<dbReference type="InterPro" id="IPR057268">
    <property type="entry name" value="Ribosomal_L18"/>
</dbReference>
<dbReference type="EMBL" id="AWTR02000059">
    <property type="protein sequence ID" value="ETZ07192.1"/>
    <property type="molecule type" value="Genomic_DNA"/>
</dbReference>
<dbReference type="PANTHER" id="PTHR12899:SF3">
    <property type="entry name" value="LARGE RIBOSOMAL SUBUNIT PROTEIN UL18M"/>
    <property type="match status" value="1"/>
</dbReference>
<comment type="function">
    <text evidence="7">This is one of the proteins that bind and probably mediate the attachment of the 5S RNA into the large ribosomal subunit, where it forms part of the central protuberance.</text>
</comment>
<evidence type="ECO:0000256" key="6">
    <source>
        <dbReference type="ARBA" id="ARBA00035197"/>
    </source>
</evidence>
<dbReference type="GO" id="GO:0006412">
    <property type="term" value="P:translation"/>
    <property type="evidence" value="ECO:0007669"/>
    <property type="project" value="UniProtKB-UniRule"/>
</dbReference>
<keyword evidence="3 7" id="KW-0694">RNA-binding</keyword>
<proteinExistence type="inferred from homology"/>
<evidence type="ECO:0000256" key="3">
    <source>
        <dbReference type="ARBA" id="ARBA00022884"/>
    </source>
</evidence>
<organism evidence="8 9">
    <name type="scientific">Holospora obtusa F1</name>
    <dbReference type="NCBI Taxonomy" id="1399147"/>
    <lineage>
        <taxon>Bacteria</taxon>
        <taxon>Pseudomonadati</taxon>
        <taxon>Pseudomonadota</taxon>
        <taxon>Alphaproteobacteria</taxon>
        <taxon>Holosporales</taxon>
        <taxon>Holosporaceae</taxon>
        <taxon>Holospora</taxon>
    </lineage>
</organism>
<dbReference type="InterPro" id="IPR004389">
    <property type="entry name" value="Ribosomal_uL18_bac-type"/>
</dbReference>
<dbReference type="OrthoDB" id="9810939at2"/>